<dbReference type="Gene3D" id="3.40.190.10">
    <property type="entry name" value="Periplasmic binding protein-like II"/>
    <property type="match status" value="2"/>
</dbReference>
<dbReference type="RefSeq" id="WP_074772636.1">
    <property type="nucleotide sequence ID" value="NZ_FNKP01000003.1"/>
</dbReference>
<feature type="domain" description="Solute-binding protein family 3/N-terminal" evidence="2">
    <location>
        <begin position="60"/>
        <end position="274"/>
    </location>
</feature>
<keyword evidence="1" id="KW-0732">Signal</keyword>
<dbReference type="SMART" id="SM00062">
    <property type="entry name" value="PBPb"/>
    <property type="match status" value="1"/>
</dbReference>
<dbReference type="SUPFAM" id="SSF53850">
    <property type="entry name" value="Periplasmic binding protein-like II"/>
    <property type="match status" value="1"/>
</dbReference>
<keyword evidence="4" id="KW-1185">Reference proteome</keyword>
<organism evidence="3 4">
    <name type="scientific">Paraburkholderia fungorum</name>
    <dbReference type="NCBI Taxonomy" id="134537"/>
    <lineage>
        <taxon>Bacteria</taxon>
        <taxon>Pseudomonadati</taxon>
        <taxon>Pseudomonadota</taxon>
        <taxon>Betaproteobacteria</taxon>
        <taxon>Burkholderiales</taxon>
        <taxon>Burkholderiaceae</taxon>
        <taxon>Paraburkholderia</taxon>
    </lineage>
</organism>
<dbReference type="OrthoDB" id="7241844at2"/>
<protein>
    <submittedName>
        <fullName evidence="3">Amino acid ABC transporter substrate-binding protein, PAAT family</fullName>
    </submittedName>
</protein>
<sequence length="296" mass="31717">MARAGHAIGVGNGRRLRWAPFAALAALVLTGALLKSIPGDAWRGRFGDERPFAAAIARGTLVVAVPSQPAPILYVGKVDRSVRAPESYSASLAGDLGRRVGLPVKLLLSDPAQARKAVQSGEADVAIAGLALSPDESIAFAPTSYSSGRGVALVLRGGNVQTQSDMRGRAVCASRESPYASRAAFELGATLQSFDRPLDALLAFQAGECAALIDDEYVIRSLLKQPDWAYYRALPGSFEAAPAFIAVRGKDAASAVYVEHVVDDWRRQRWLTSVREDRATQLAFEMFNAENDLYCH</sequence>
<dbReference type="PANTHER" id="PTHR35936">
    <property type="entry name" value="MEMBRANE-BOUND LYTIC MUREIN TRANSGLYCOSYLASE F"/>
    <property type="match status" value="1"/>
</dbReference>
<evidence type="ECO:0000256" key="1">
    <source>
        <dbReference type="ARBA" id="ARBA00022729"/>
    </source>
</evidence>
<evidence type="ECO:0000259" key="2">
    <source>
        <dbReference type="SMART" id="SM00062"/>
    </source>
</evidence>
<reference evidence="4" key="1">
    <citation type="submission" date="2016-10" db="EMBL/GenBank/DDBJ databases">
        <authorList>
            <person name="Varghese N."/>
        </authorList>
    </citation>
    <scope>NUCLEOTIDE SEQUENCE [LARGE SCALE GENOMIC DNA]</scope>
    <source>
        <strain evidence="4">GAS106B</strain>
    </source>
</reference>
<dbReference type="EMBL" id="FNKP01000003">
    <property type="protein sequence ID" value="SDR52044.1"/>
    <property type="molecule type" value="Genomic_DNA"/>
</dbReference>
<evidence type="ECO:0000313" key="4">
    <source>
        <dbReference type="Proteomes" id="UP000183487"/>
    </source>
</evidence>
<gene>
    <name evidence="3" type="ORF">SAMN05443245_7089</name>
</gene>
<dbReference type="AlphaFoldDB" id="A0A1H1JPY5"/>
<dbReference type="Proteomes" id="UP000183487">
    <property type="component" value="Unassembled WGS sequence"/>
</dbReference>
<dbReference type="InterPro" id="IPR001638">
    <property type="entry name" value="Solute-binding_3/MltF_N"/>
</dbReference>
<evidence type="ECO:0000313" key="3">
    <source>
        <dbReference type="EMBL" id="SDR52044.1"/>
    </source>
</evidence>
<proteinExistence type="predicted"/>
<name>A0A1H1JPY5_9BURK</name>
<accession>A0A1H1JPY5</accession>
<dbReference type="PANTHER" id="PTHR35936:SF17">
    <property type="entry name" value="ARGININE-BINDING EXTRACELLULAR PROTEIN ARTP"/>
    <property type="match status" value="1"/>
</dbReference>